<evidence type="ECO:0000313" key="6">
    <source>
        <dbReference type="EMBL" id="PAV03146.1"/>
    </source>
</evidence>
<evidence type="ECO:0000256" key="3">
    <source>
        <dbReference type="ARBA" id="ARBA00023235"/>
    </source>
</evidence>
<feature type="active site" description="Nucleophile" evidence="4">
    <location>
        <position position="78"/>
    </location>
</feature>
<evidence type="ECO:0000313" key="7">
    <source>
        <dbReference type="Proteomes" id="UP000217784"/>
    </source>
</evidence>
<comment type="function">
    <text evidence="4">Could be responsible for synthesis of pseudouridine from uracil-13 in transfer RNAs.</text>
</comment>
<dbReference type="Proteomes" id="UP000217784">
    <property type="component" value="Unassembled WGS sequence"/>
</dbReference>
<protein>
    <recommendedName>
        <fullName evidence="4">Probable tRNA pseudouridine synthase D</fullName>
        <ecNumber evidence="4">5.4.99.27</ecNumber>
    </recommendedName>
    <alternativeName>
        <fullName evidence="4">tRNA pseudouridine(13) synthase</fullName>
    </alternativeName>
    <alternativeName>
        <fullName evidence="4">tRNA pseudouridylate synthase D</fullName>
    </alternativeName>
    <alternativeName>
        <fullName evidence="4">tRNA-uridine isomerase D</fullName>
    </alternativeName>
</protein>
<dbReference type="InterPro" id="IPR042214">
    <property type="entry name" value="TruD_catalytic"/>
</dbReference>
<organism evidence="6 7">
    <name type="scientific">Methanobacterium bryantii</name>
    <dbReference type="NCBI Taxonomy" id="2161"/>
    <lineage>
        <taxon>Archaea</taxon>
        <taxon>Methanobacteriati</taxon>
        <taxon>Methanobacteriota</taxon>
        <taxon>Methanomada group</taxon>
        <taxon>Methanobacteria</taxon>
        <taxon>Methanobacteriales</taxon>
        <taxon>Methanobacteriaceae</taxon>
        <taxon>Methanobacterium</taxon>
    </lineage>
</organism>
<dbReference type="Gene3D" id="1.10.1510.30">
    <property type="match status" value="1"/>
</dbReference>
<dbReference type="Gene3D" id="3.30.2350.20">
    <property type="entry name" value="TruD, catalytic domain"/>
    <property type="match status" value="1"/>
</dbReference>
<dbReference type="AlphaFoldDB" id="A0A2A2H1I0"/>
<dbReference type="InterPro" id="IPR011760">
    <property type="entry name" value="PsdUridine_synth_TruD_insert"/>
</dbReference>
<dbReference type="InterPro" id="IPR020103">
    <property type="entry name" value="PsdUridine_synth_cat_dom_sf"/>
</dbReference>
<dbReference type="HAMAP" id="MF_01082">
    <property type="entry name" value="TruD"/>
    <property type="match status" value="1"/>
</dbReference>
<comment type="caution">
    <text evidence="6">The sequence shown here is derived from an EMBL/GenBank/DDBJ whole genome shotgun (WGS) entry which is preliminary data.</text>
</comment>
<sequence>MLNAETYITRQKGIGGKIRTRYEDFYVEEIPESEPSGTGDNTWFFIEKVGRDTLEVVLDVARELHIDRKRMGFAGMKDKRAVTRQWLCVSNSEVEDIEKLRDKLYKVDILKIMKNEKKLRIGQLVGNKFRLLIRDTEDPEKDSQLATEILAELSKTGVPNYYGWQRFGKKRSNTHLVGKALLENDLKKAVDCYIGNPYDEEREHIKKPRQLYDEGKWEESLEEMPGSMRYEKMMLKTLLKEMKKKNIEDIDSLDEHAYRRAISSLPKPLRRMFVHAYQSFLFNKAVSERVKLGIDKYVEGDIIIDNEEHLVHEFGDDIDERIKNFEVHPTAPLFGSKVPLAGGELGEMEQKVIDGEGVTLEEFKVPKMPKLGSHGLRRAIRFKIWDASAKATDEGVLVEFSIPKGCYATAVLREIMKNEVV</sequence>
<dbReference type="PIRSF" id="PIRSF037016">
    <property type="entry name" value="Pseudouridin_synth_euk_prd"/>
    <property type="match status" value="1"/>
</dbReference>
<dbReference type="PANTHER" id="PTHR13326:SF21">
    <property type="entry name" value="PSEUDOURIDYLATE SYNTHASE PUS7L"/>
    <property type="match status" value="1"/>
</dbReference>
<dbReference type="PROSITE" id="PS01268">
    <property type="entry name" value="UPF0024"/>
    <property type="match status" value="1"/>
</dbReference>
<dbReference type="Pfam" id="PF01142">
    <property type="entry name" value="TruD"/>
    <property type="match status" value="1"/>
</dbReference>
<reference evidence="6 7" key="1">
    <citation type="journal article" date="2017" name="BMC Genomics">
        <title>Genomic analysis of methanogenic archaea reveals a shift towards energy conservation.</title>
        <authorList>
            <person name="Gilmore S.P."/>
            <person name="Henske J.K."/>
            <person name="Sexton J.A."/>
            <person name="Solomon K.V."/>
            <person name="Seppala S."/>
            <person name="Yoo J.I."/>
            <person name="Huyett L.M."/>
            <person name="Pressman A."/>
            <person name="Cogan J.Z."/>
            <person name="Kivenson V."/>
            <person name="Peng X."/>
            <person name="Tan Y."/>
            <person name="Valentine D.L."/>
            <person name="O'Malley M.A."/>
        </authorList>
    </citation>
    <scope>NUCLEOTIDE SEQUENCE [LARGE SCALE GENOMIC DNA]</scope>
    <source>
        <strain evidence="6 7">M.o.H.</strain>
    </source>
</reference>
<dbReference type="GO" id="GO:0003723">
    <property type="term" value="F:RNA binding"/>
    <property type="evidence" value="ECO:0007669"/>
    <property type="project" value="InterPro"/>
</dbReference>
<dbReference type="GO" id="GO:0160150">
    <property type="term" value="F:tRNA pseudouridine(13) synthase activity"/>
    <property type="evidence" value="ECO:0007669"/>
    <property type="project" value="UniProtKB-EC"/>
</dbReference>
<dbReference type="EC" id="5.4.99.27" evidence="4"/>
<dbReference type="RefSeq" id="WP_069584010.1">
    <property type="nucleotide sequence ID" value="NZ_LMVM01000040.1"/>
</dbReference>
<evidence type="ECO:0000259" key="5">
    <source>
        <dbReference type="PROSITE" id="PS50984"/>
    </source>
</evidence>
<dbReference type="InterPro" id="IPR001656">
    <property type="entry name" value="PsdUridine_synth_TruD"/>
</dbReference>
<name>A0A2A2H1I0_METBR</name>
<feature type="domain" description="TRUD" evidence="5">
    <location>
        <begin position="157"/>
        <end position="382"/>
    </location>
</feature>
<dbReference type="SUPFAM" id="SSF55120">
    <property type="entry name" value="Pseudouridine synthase"/>
    <property type="match status" value="1"/>
</dbReference>
<proteinExistence type="inferred from homology"/>
<accession>A0A2A2H1I0</accession>
<dbReference type="PROSITE" id="PS50984">
    <property type="entry name" value="TRUD"/>
    <property type="match status" value="1"/>
</dbReference>
<comment type="similarity">
    <text evidence="1 4">Belongs to the pseudouridine synthase TruD family.</text>
</comment>
<keyword evidence="7" id="KW-1185">Reference proteome</keyword>
<dbReference type="OrthoDB" id="1798at2157"/>
<dbReference type="EMBL" id="LMVM01000040">
    <property type="protein sequence ID" value="PAV03146.1"/>
    <property type="molecule type" value="Genomic_DNA"/>
</dbReference>
<keyword evidence="2 4" id="KW-0819">tRNA processing</keyword>
<evidence type="ECO:0000256" key="2">
    <source>
        <dbReference type="ARBA" id="ARBA00022694"/>
    </source>
</evidence>
<comment type="catalytic activity">
    <reaction evidence="4">
        <text>uridine(13) in tRNA = pseudouridine(13) in tRNA</text>
        <dbReference type="Rhea" id="RHEA:42540"/>
        <dbReference type="Rhea" id="RHEA-COMP:10105"/>
        <dbReference type="Rhea" id="RHEA-COMP:10106"/>
        <dbReference type="ChEBI" id="CHEBI:65314"/>
        <dbReference type="ChEBI" id="CHEBI:65315"/>
        <dbReference type="EC" id="5.4.99.27"/>
    </reaction>
</comment>
<dbReference type="NCBIfam" id="TIGR00094">
    <property type="entry name" value="tRNA_TruD_broad"/>
    <property type="match status" value="1"/>
</dbReference>
<dbReference type="PANTHER" id="PTHR13326">
    <property type="entry name" value="TRNA PSEUDOURIDINE SYNTHASE D"/>
    <property type="match status" value="1"/>
</dbReference>
<dbReference type="GO" id="GO:0031119">
    <property type="term" value="P:tRNA pseudouridine synthesis"/>
    <property type="evidence" value="ECO:0007669"/>
    <property type="project" value="UniProtKB-UniRule"/>
</dbReference>
<dbReference type="InterPro" id="IPR020119">
    <property type="entry name" value="PsdUridine_synth_TruD_CS"/>
</dbReference>
<dbReference type="Gene3D" id="3.30.70.3160">
    <property type="match status" value="1"/>
</dbReference>
<evidence type="ECO:0000256" key="4">
    <source>
        <dbReference type="HAMAP-Rule" id="MF_01082"/>
    </source>
</evidence>
<evidence type="ECO:0000256" key="1">
    <source>
        <dbReference type="ARBA" id="ARBA00007953"/>
    </source>
</evidence>
<keyword evidence="3 4" id="KW-0413">Isomerase</keyword>
<gene>
    <name evidence="4" type="primary">truD</name>
    <name evidence="6" type="ORF">ASJ80_07715</name>
</gene>